<keyword evidence="5" id="KW-0813">Transport</keyword>
<accession>A0ABP7HWT3</accession>
<dbReference type="SUPFAM" id="SSF161098">
    <property type="entry name" value="MetI-like"/>
    <property type="match status" value="1"/>
</dbReference>
<sequence>MTSAAAIVRARRRATLTRFWHDYRGHKTGIAGLAILGFFVLVAIFAPLLADPTGLDITKATAPAHMAPSAGNPLGTDENGRSILTLLIHGTRMSLLVGLAATVIAMVIGTAIGVMAGFYSGRTRSILNAVSDWFLVIPFLPLAIVMATVLGPSLLNIIIVIGVTSWPGTARLVCAQTLSVRERPYMERAKALGASDWHQMTRHVLPNVMPLVMAHVVLTVSIAILSETTLSFLGLGDPTRPSWGYILDHAFSTGAMTNNEWWFVMPPGICVVLVVLAFTLIGRTLEAVLNPRLKETR</sequence>
<dbReference type="Gene3D" id="1.10.3720.10">
    <property type="entry name" value="MetI-like"/>
    <property type="match status" value="1"/>
</dbReference>
<keyword evidence="3 5" id="KW-1133">Transmembrane helix</keyword>
<dbReference type="CDD" id="cd06261">
    <property type="entry name" value="TM_PBP2"/>
    <property type="match status" value="1"/>
</dbReference>
<dbReference type="Pfam" id="PF00528">
    <property type="entry name" value="BPD_transp_1"/>
    <property type="match status" value="1"/>
</dbReference>
<dbReference type="EMBL" id="BAAAZR010000004">
    <property type="protein sequence ID" value="GAA3803914.1"/>
    <property type="molecule type" value="Genomic_DNA"/>
</dbReference>
<organism evidence="7 8">
    <name type="scientific">Sphaerisporangium flaviroseum</name>
    <dbReference type="NCBI Taxonomy" id="509199"/>
    <lineage>
        <taxon>Bacteria</taxon>
        <taxon>Bacillati</taxon>
        <taxon>Actinomycetota</taxon>
        <taxon>Actinomycetes</taxon>
        <taxon>Streptosporangiales</taxon>
        <taxon>Streptosporangiaceae</taxon>
        <taxon>Sphaerisporangium</taxon>
    </lineage>
</organism>
<keyword evidence="8" id="KW-1185">Reference proteome</keyword>
<protein>
    <submittedName>
        <fullName evidence="7">ABC transporter permease</fullName>
    </submittedName>
</protein>
<feature type="transmembrane region" description="Helical" evidence="5">
    <location>
        <begin position="157"/>
        <end position="180"/>
    </location>
</feature>
<dbReference type="InterPro" id="IPR025966">
    <property type="entry name" value="OppC_N"/>
</dbReference>
<feature type="transmembrane region" description="Helical" evidence="5">
    <location>
        <begin position="95"/>
        <end position="121"/>
    </location>
</feature>
<dbReference type="RefSeq" id="WP_344938058.1">
    <property type="nucleotide sequence ID" value="NZ_BAAAZR010000004.1"/>
</dbReference>
<dbReference type="PANTHER" id="PTHR43839">
    <property type="entry name" value="OPPC IN A BINDING PROTEIN-DEPENDENT TRANSPORT SYSTEM"/>
    <property type="match status" value="1"/>
</dbReference>
<reference evidence="8" key="1">
    <citation type="journal article" date="2019" name="Int. J. Syst. Evol. Microbiol.">
        <title>The Global Catalogue of Microorganisms (GCM) 10K type strain sequencing project: providing services to taxonomists for standard genome sequencing and annotation.</title>
        <authorList>
            <consortium name="The Broad Institute Genomics Platform"/>
            <consortium name="The Broad Institute Genome Sequencing Center for Infectious Disease"/>
            <person name="Wu L."/>
            <person name="Ma J."/>
        </authorList>
    </citation>
    <scope>NUCLEOTIDE SEQUENCE [LARGE SCALE GENOMIC DNA]</scope>
    <source>
        <strain evidence="8">JCM 16908</strain>
    </source>
</reference>
<feature type="transmembrane region" description="Helical" evidence="5">
    <location>
        <begin position="133"/>
        <end position="151"/>
    </location>
</feature>
<dbReference type="PROSITE" id="PS50928">
    <property type="entry name" value="ABC_TM1"/>
    <property type="match status" value="1"/>
</dbReference>
<evidence type="ECO:0000256" key="5">
    <source>
        <dbReference type="RuleBase" id="RU363032"/>
    </source>
</evidence>
<comment type="similarity">
    <text evidence="5">Belongs to the binding-protein-dependent transport system permease family.</text>
</comment>
<proteinExistence type="inferred from homology"/>
<evidence type="ECO:0000259" key="6">
    <source>
        <dbReference type="PROSITE" id="PS50928"/>
    </source>
</evidence>
<comment type="subcellular location">
    <subcellularLocation>
        <location evidence="5">Cell membrane</location>
        <topology evidence="5">Multi-pass membrane protein</topology>
    </subcellularLocation>
    <subcellularLocation>
        <location evidence="1">Membrane</location>
        <topology evidence="1">Multi-pass membrane protein</topology>
    </subcellularLocation>
</comment>
<gene>
    <name evidence="7" type="ORF">GCM10022226_24630</name>
</gene>
<evidence type="ECO:0000256" key="4">
    <source>
        <dbReference type="ARBA" id="ARBA00023136"/>
    </source>
</evidence>
<feature type="transmembrane region" description="Helical" evidence="5">
    <location>
        <begin position="261"/>
        <end position="282"/>
    </location>
</feature>
<evidence type="ECO:0000256" key="3">
    <source>
        <dbReference type="ARBA" id="ARBA00022989"/>
    </source>
</evidence>
<evidence type="ECO:0000256" key="2">
    <source>
        <dbReference type="ARBA" id="ARBA00022692"/>
    </source>
</evidence>
<feature type="transmembrane region" description="Helical" evidence="5">
    <location>
        <begin position="28"/>
        <end position="50"/>
    </location>
</feature>
<feature type="transmembrane region" description="Helical" evidence="5">
    <location>
        <begin position="204"/>
        <end position="225"/>
    </location>
</feature>
<feature type="domain" description="ABC transmembrane type-1" evidence="6">
    <location>
        <begin position="91"/>
        <end position="282"/>
    </location>
</feature>
<dbReference type="PANTHER" id="PTHR43839:SF1">
    <property type="entry name" value="OPPC IN A BINDING PROTEIN-DEPENDENT TRANSPORT SYSTEM"/>
    <property type="match status" value="1"/>
</dbReference>
<evidence type="ECO:0000313" key="8">
    <source>
        <dbReference type="Proteomes" id="UP001500888"/>
    </source>
</evidence>
<dbReference type="InterPro" id="IPR035906">
    <property type="entry name" value="MetI-like_sf"/>
</dbReference>
<evidence type="ECO:0000313" key="7">
    <source>
        <dbReference type="EMBL" id="GAA3803914.1"/>
    </source>
</evidence>
<comment type="caution">
    <text evidence="7">The sequence shown here is derived from an EMBL/GenBank/DDBJ whole genome shotgun (WGS) entry which is preliminary data.</text>
</comment>
<dbReference type="InterPro" id="IPR000515">
    <property type="entry name" value="MetI-like"/>
</dbReference>
<dbReference type="Proteomes" id="UP001500888">
    <property type="component" value="Unassembled WGS sequence"/>
</dbReference>
<evidence type="ECO:0000256" key="1">
    <source>
        <dbReference type="ARBA" id="ARBA00004141"/>
    </source>
</evidence>
<name>A0ABP7HWT3_9ACTN</name>
<dbReference type="Pfam" id="PF12911">
    <property type="entry name" value="OppC_N"/>
    <property type="match status" value="1"/>
</dbReference>
<keyword evidence="4 5" id="KW-0472">Membrane</keyword>
<keyword evidence="2 5" id="KW-0812">Transmembrane</keyword>